<keyword evidence="4" id="KW-0804">Transcription</keyword>
<dbReference type="InterPro" id="IPR036388">
    <property type="entry name" value="WH-like_DNA-bd_sf"/>
</dbReference>
<dbReference type="PANTHER" id="PTHR33154:SF18">
    <property type="entry name" value="ARSENICAL RESISTANCE OPERON REPRESSOR"/>
    <property type="match status" value="1"/>
</dbReference>
<evidence type="ECO:0000256" key="2">
    <source>
        <dbReference type="ARBA" id="ARBA00023015"/>
    </source>
</evidence>
<keyword evidence="3" id="KW-0238">DNA-binding</keyword>
<evidence type="ECO:0000259" key="5">
    <source>
        <dbReference type="PROSITE" id="PS50987"/>
    </source>
</evidence>
<keyword evidence="1" id="KW-0059">Arsenical resistance</keyword>
<protein>
    <submittedName>
        <fullName evidence="6">ArsR family transcriptional regulator</fullName>
    </submittedName>
</protein>
<gene>
    <name evidence="6" type="ORF">GZ77_08500</name>
</gene>
<evidence type="ECO:0000256" key="3">
    <source>
        <dbReference type="ARBA" id="ARBA00023125"/>
    </source>
</evidence>
<evidence type="ECO:0000256" key="1">
    <source>
        <dbReference type="ARBA" id="ARBA00022849"/>
    </source>
</evidence>
<dbReference type="PROSITE" id="PS50987">
    <property type="entry name" value="HTH_ARSR_2"/>
    <property type="match status" value="1"/>
</dbReference>
<dbReference type="NCBIfam" id="NF033788">
    <property type="entry name" value="HTH_metalloreg"/>
    <property type="match status" value="1"/>
</dbReference>
<dbReference type="InterPro" id="IPR001845">
    <property type="entry name" value="HTH_ArsR_DNA-bd_dom"/>
</dbReference>
<evidence type="ECO:0000256" key="4">
    <source>
        <dbReference type="ARBA" id="ARBA00023163"/>
    </source>
</evidence>
<dbReference type="InterPro" id="IPR011991">
    <property type="entry name" value="ArsR-like_HTH"/>
</dbReference>
<organism evidence="6 7">
    <name type="scientific">Endozoicomonas montiporae</name>
    <dbReference type="NCBI Taxonomy" id="1027273"/>
    <lineage>
        <taxon>Bacteria</taxon>
        <taxon>Pseudomonadati</taxon>
        <taxon>Pseudomonadota</taxon>
        <taxon>Gammaproteobacteria</taxon>
        <taxon>Oceanospirillales</taxon>
        <taxon>Endozoicomonadaceae</taxon>
        <taxon>Endozoicomonas</taxon>
    </lineage>
</organism>
<dbReference type="Gene3D" id="1.10.10.10">
    <property type="entry name" value="Winged helix-like DNA-binding domain superfamily/Winged helix DNA-binding domain"/>
    <property type="match status" value="1"/>
</dbReference>
<evidence type="ECO:0000313" key="6">
    <source>
        <dbReference type="EMBL" id="KEQ14408.1"/>
    </source>
</evidence>
<reference evidence="6 7" key="1">
    <citation type="submission" date="2014-06" db="EMBL/GenBank/DDBJ databases">
        <title>Whole Genome Sequences of Three Symbiotic Endozoicomonas Bacteria.</title>
        <authorList>
            <person name="Neave M.J."/>
            <person name="Apprill A."/>
            <person name="Voolstra C.R."/>
        </authorList>
    </citation>
    <scope>NUCLEOTIDE SEQUENCE [LARGE SCALE GENOMIC DNA]</scope>
    <source>
        <strain evidence="6 7">LMG 24815</strain>
    </source>
</reference>
<dbReference type="CDD" id="cd00090">
    <property type="entry name" value="HTH_ARSR"/>
    <property type="match status" value="1"/>
</dbReference>
<accession>A0A081N7I5</accession>
<dbReference type="GO" id="GO:0046685">
    <property type="term" value="P:response to arsenic-containing substance"/>
    <property type="evidence" value="ECO:0007669"/>
    <property type="project" value="UniProtKB-KW"/>
</dbReference>
<feature type="domain" description="HTH arsR-type" evidence="5">
    <location>
        <begin position="1"/>
        <end position="89"/>
    </location>
</feature>
<name>A0A081N7I5_9GAMM</name>
<dbReference type="Proteomes" id="UP000028006">
    <property type="component" value="Unassembled WGS sequence"/>
</dbReference>
<dbReference type="FunFam" id="1.10.10.10:FF:000279">
    <property type="entry name" value="Transcriptional regulator, ArsR family"/>
    <property type="match status" value="1"/>
</dbReference>
<evidence type="ECO:0000313" key="7">
    <source>
        <dbReference type="Proteomes" id="UP000028006"/>
    </source>
</evidence>
<dbReference type="InterPro" id="IPR036390">
    <property type="entry name" value="WH_DNA-bd_sf"/>
</dbReference>
<dbReference type="PANTHER" id="PTHR33154">
    <property type="entry name" value="TRANSCRIPTIONAL REGULATOR, ARSR FAMILY"/>
    <property type="match status" value="1"/>
</dbReference>
<keyword evidence="2" id="KW-0805">Transcription regulation</keyword>
<comment type="caution">
    <text evidence="6">The sequence shown here is derived from an EMBL/GenBank/DDBJ whole genome shotgun (WGS) entry which is preliminary data.</text>
</comment>
<dbReference type="PRINTS" id="PR00778">
    <property type="entry name" value="HTHARSR"/>
</dbReference>
<dbReference type="Pfam" id="PF01022">
    <property type="entry name" value="HTH_5"/>
    <property type="match status" value="1"/>
</dbReference>
<keyword evidence="7" id="KW-1185">Reference proteome</keyword>
<dbReference type="SUPFAM" id="SSF46785">
    <property type="entry name" value="Winged helix' DNA-binding domain"/>
    <property type="match status" value="1"/>
</dbReference>
<dbReference type="InterPro" id="IPR051081">
    <property type="entry name" value="HTH_MetalResp_TranReg"/>
</dbReference>
<dbReference type="GO" id="GO:0003677">
    <property type="term" value="F:DNA binding"/>
    <property type="evidence" value="ECO:0007669"/>
    <property type="project" value="UniProtKB-KW"/>
</dbReference>
<dbReference type="AlphaFoldDB" id="A0A081N7I5"/>
<dbReference type="GO" id="GO:0003700">
    <property type="term" value="F:DNA-binding transcription factor activity"/>
    <property type="evidence" value="ECO:0007669"/>
    <property type="project" value="InterPro"/>
</dbReference>
<dbReference type="EMBL" id="JOKG01000002">
    <property type="protein sequence ID" value="KEQ14408.1"/>
    <property type="molecule type" value="Genomic_DNA"/>
</dbReference>
<proteinExistence type="predicted"/>
<sequence>MLPHEFFKMMADETRLRCLLLLSRSEPLCVQQLVEALDESQPKVSRHLAQMRTMGVLSTRREGQWVYYSVSKELSGWMTKVISNLGQSNCLKQEYQEDIKRLSSSSGTPCC</sequence>
<dbReference type="SMART" id="SM00418">
    <property type="entry name" value="HTH_ARSR"/>
    <property type="match status" value="1"/>
</dbReference>
<dbReference type="eggNOG" id="COG0640">
    <property type="taxonomic scope" value="Bacteria"/>
</dbReference>